<organism evidence="2 3">
    <name type="scientific">Microthlaspi erraticum</name>
    <dbReference type="NCBI Taxonomy" id="1685480"/>
    <lineage>
        <taxon>Eukaryota</taxon>
        <taxon>Viridiplantae</taxon>
        <taxon>Streptophyta</taxon>
        <taxon>Embryophyta</taxon>
        <taxon>Tracheophyta</taxon>
        <taxon>Spermatophyta</taxon>
        <taxon>Magnoliopsida</taxon>
        <taxon>eudicotyledons</taxon>
        <taxon>Gunneridae</taxon>
        <taxon>Pentapetalae</taxon>
        <taxon>rosids</taxon>
        <taxon>malvids</taxon>
        <taxon>Brassicales</taxon>
        <taxon>Brassicaceae</taxon>
        <taxon>Coluteocarpeae</taxon>
        <taxon>Microthlaspi</taxon>
    </lineage>
</organism>
<feature type="compositionally biased region" description="Polar residues" evidence="1">
    <location>
        <begin position="53"/>
        <end position="68"/>
    </location>
</feature>
<evidence type="ECO:0000313" key="3">
    <source>
        <dbReference type="Proteomes" id="UP000467841"/>
    </source>
</evidence>
<evidence type="ECO:0000313" key="2">
    <source>
        <dbReference type="EMBL" id="CAA7020221.1"/>
    </source>
</evidence>
<protein>
    <submittedName>
        <fullName evidence="2">Uncharacterized protein</fullName>
    </submittedName>
</protein>
<reference evidence="2" key="1">
    <citation type="submission" date="2020-01" db="EMBL/GenBank/DDBJ databases">
        <authorList>
            <person name="Mishra B."/>
        </authorList>
    </citation>
    <scope>NUCLEOTIDE SEQUENCE [LARGE SCALE GENOMIC DNA]</scope>
</reference>
<comment type="caution">
    <text evidence="2">The sequence shown here is derived from an EMBL/GenBank/DDBJ whole genome shotgun (WGS) entry which is preliminary data.</text>
</comment>
<dbReference type="Proteomes" id="UP000467841">
    <property type="component" value="Unassembled WGS sequence"/>
</dbReference>
<keyword evidence="3" id="KW-1185">Reference proteome</keyword>
<sequence>MRSTAPGTTSSSRKTNASMPRSMEIGGQPHRNPERKPWRYEEDTIRRGHSLQRSRQPMMSWSKSTQQHSRCHRTPPRSEMITTPRLSANVPRENWPRH</sequence>
<feature type="region of interest" description="Disordered" evidence="1">
    <location>
        <begin position="1"/>
        <end position="98"/>
    </location>
</feature>
<feature type="compositionally biased region" description="Basic and acidic residues" evidence="1">
    <location>
        <begin position="31"/>
        <end position="46"/>
    </location>
</feature>
<name>A0A6D2I4R7_9BRAS</name>
<dbReference type="EMBL" id="CACVBM020000532">
    <property type="protein sequence ID" value="CAA7020221.1"/>
    <property type="molecule type" value="Genomic_DNA"/>
</dbReference>
<gene>
    <name evidence="2" type="ORF">MERR_LOCUS7456</name>
</gene>
<feature type="compositionally biased region" description="Polar residues" evidence="1">
    <location>
        <begin position="1"/>
        <end position="19"/>
    </location>
</feature>
<accession>A0A6D2I4R7</accession>
<dbReference type="AlphaFoldDB" id="A0A6D2I4R7"/>
<proteinExistence type="predicted"/>
<evidence type="ECO:0000256" key="1">
    <source>
        <dbReference type="SAM" id="MobiDB-lite"/>
    </source>
</evidence>